<gene>
    <name evidence="1" type="ORF">HDF16_005017</name>
</gene>
<keyword evidence="2" id="KW-1185">Reference proteome</keyword>
<evidence type="ECO:0000313" key="2">
    <source>
        <dbReference type="Proteomes" id="UP000540989"/>
    </source>
</evidence>
<sequence>MKLTKSMACVSLANEKAQVVGPTTPVLDVICVSEEILGIVVLTLSDGTLHSLTYEQLRTLRDISH</sequence>
<accession>A0A7W7ZJE7</accession>
<reference evidence="1 2" key="1">
    <citation type="submission" date="2020-08" db="EMBL/GenBank/DDBJ databases">
        <title>Genomic Encyclopedia of Type Strains, Phase IV (KMG-V): Genome sequencing to study the core and pangenomes of soil and plant-associated prokaryotes.</title>
        <authorList>
            <person name="Whitman W."/>
        </authorList>
    </citation>
    <scope>NUCLEOTIDE SEQUENCE [LARGE SCALE GENOMIC DNA]</scope>
    <source>
        <strain evidence="1 2">M8UP14</strain>
    </source>
</reference>
<comment type="caution">
    <text evidence="1">The sequence shown here is derived from an EMBL/GenBank/DDBJ whole genome shotgun (WGS) entry which is preliminary data.</text>
</comment>
<dbReference type="AlphaFoldDB" id="A0A7W7ZJE7"/>
<proteinExistence type="predicted"/>
<organism evidence="1 2">
    <name type="scientific">Granulicella aggregans</name>
    <dbReference type="NCBI Taxonomy" id="474949"/>
    <lineage>
        <taxon>Bacteria</taxon>
        <taxon>Pseudomonadati</taxon>
        <taxon>Acidobacteriota</taxon>
        <taxon>Terriglobia</taxon>
        <taxon>Terriglobales</taxon>
        <taxon>Acidobacteriaceae</taxon>
        <taxon>Granulicella</taxon>
    </lineage>
</organism>
<dbReference type="EMBL" id="JACHIP010000011">
    <property type="protein sequence ID" value="MBB5060281.1"/>
    <property type="molecule type" value="Genomic_DNA"/>
</dbReference>
<dbReference type="Proteomes" id="UP000540989">
    <property type="component" value="Unassembled WGS sequence"/>
</dbReference>
<name>A0A7W7ZJE7_9BACT</name>
<protein>
    <submittedName>
        <fullName evidence="1">Uncharacterized protein</fullName>
    </submittedName>
</protein>
<evidence type="ECO:0000313" key="1">
    <source>
        <dbReference type="EMBL" id="MBB5060281.1"/>
    </source>
</evidence>